<feature type="transmembrane region" description="Helical" evidence="1">
    <location>
        <begin position="12"/>
        <end position="30"/>
    </location>
</feature>
<keyword evidence="1" id="KW-0472">Membrane</keyword>
<reference evidence="2" key="1">
    <citation type="submission" date="2021-02" db="EMBL/GenBank/DDBJ databases">
        <title>Genome-Resolved Metagenomics of a Microbial Community Performing Photosynthetic Biological Nutrient Removal.</title>
        <authorList>
            <person name="Mcdaniel E.A."/>
        </authorList>
    </citation>
    <scope>NUCLEOTIDE SEQUENCE</scope>
    <source>
        <strain evidence="2">UWPOB_OBS1</strain>
    </source>
</reference>
<feature type="transmembrane region" description="Helical" evidence="1">
    <location>
        <begin position="97"/>
        <end position="117"/>
    </location>
</feature>
<feature type="transmembrane region" description="Helical" evidence="1">
    <location>
        <begin position="189"/>
        <end position="211"/>
    </location>
</feature>
<keyword evidence="1" id="KW-1133">Transmembrane helix</keyword>
<evidence type="ECO:0000313" key="3">
    <source>
        <dbReference type="Proteomes" id="UP000664277"/>
    </source>
</evidence>
<name>A0A8J7PE88_9BACT</name>
<organism evidence="2 3">
    <name type="scientific">Candidatus Obscuribacter phosphatis</name>
    <dbReference type="NCBI Taxonomy" id="1906157"/>
    <lineage>
        <taxon>Bacteria</taxon>
        <taxon>Bacillati</taxon>
        <taxon>Candidatus Melainabacteria</taxon>
        <taxon>Candidatus Obscuribacterales</taxon>
        <taxon>Candidatus Obscuribacteraceae</taxon>
        <taxon>Candidatus Obscuribacter</taxon>
    </lineage>
</organism>
<feature type="transmembrane region" description="Helical" evidence="1">
    <location>
        <begin position="223"/>
        <end position="246"/>
    </location>
</feature>
<feature type="transmembrane region" description="Helical" evidence="1">
    <location>
        <begin position="67"/>
        <end position="90"/>
    </location>
</feature>
<feature type="transmembrane region" description="Helical" evidence="1">
    <location>
        <begin position="164"/>
        <end position="183"/>
    </location>
</feature>
<accession>A0A8J7PE88</accession>
<evidence type="ECO:0000256" key="1">
    <source>
        <dbReference type="SAM" id="Phobius"/>
    </source>
</evidence>
<dbReference type="Proteomes" id="UP000664277">
    <property type="component" value="Unassembled WGS sequence"/>
</dbReference>
<comment type="caution">
    <text evidence="2">The sequence shown here is derived from an EMBL/GenBank/DDBJ whole genome shotgun (WGS) entry which is preliminary data.</text>
</comment>
<dbReference type="EMBL" id="JAFLCK010000004">
    <property type="protein sequence ID" value="MBN8659637.1"/>
    <property type="molecule type" value="Genomic_DNA"/>
</dbReference>
<feature type="transmembrane region" description="Helical" evidence="1">
    <location>
        <begin position="331"/>
        <end position="352"/>
    </location>
</feature>
<evidence type="ECO:0000313" key="2">
    <source>
        <dbReference type="EMBL" id="MBN8659637.1"/>
    </source>
</evidence>
<gene>
    <name evidence="2" type="ORF">J0M35_04695</name>
</gene>
<keyword evidence="1" id="KW-0812">Transmembrane</keyword>
<sequence length="547" mass="60943">MMVFKARREAVSLYLLVALPILLLVFYDWLSSTGDLSAFPAMRLCLASRLESGVSPYSGFFTFDSPLTLYLGALPAFASKAFIAMGLPLAVVSSFKVLLGLLICLSLSACISIVYGARKLEGELPLQQSDGTSLSATCAALAPAFLLSHYLVRFQWGDEQHLFLLFFCPYLFMRWLSFAGIRYGGFLSFVSAFFAGLAAGLDIVFLPLVLGHEILVQWRARKVSIDSACWGLIGGFLISLVLIAFLPEVAKEKFLQFVLPLRVMKLGLFDDAMTNISCAPDLRYQLIFFTASMFAGLLSLRKNILLAPFMYLACAGLVLYAAEMRGLSSDLVITLFASGMTIIISTFTYVRILLHKPMAMTIISVILLFASGSLFISSRRAIDDSLSLPAVLRRNADPDLAEVLNNETKPGQQVLIVSHFPEAAYPSLLYYDRKQAGYLTYGEPLHLLLSLRTNAPTRAFAENGVKFLAEMIRKDLESDKIKLMLIHLNHEVEDLKTIGLAYFLDVKYTEFGKAYYYTRNREPKESNGLRLPFIIYRLDGKLDEVSR</sequence>
<proteinExistence type="predicted"/>
<protein>
    <submittedName>
        <fullName evidence="2">Uncharacterized protein</fullName>
    </submittedName>
</protein>
<feature type="transmembrane region" description="Helical" evidence="1">
    <location>
        <begin position="304"/>
        <end position="322"/>
    </location>
</feature>
<feature type="transmembrane region" description="Helical" evidence="1">
    <location>
        <begin position="132"/>
        <end position="152"/>
    </location>
</feature>
<dbReference type="AlphaFoldDB" id="A0A8J7PE88"/>
<feature type="transmembrane region" description="Helical" evidence="1">
    <location>
        <begin position="358"/>
        <end position="376"/>
    </location>
</feature>